<dbReference type="AlphaFoldDB" id="A0A411PHR1"/>
<evidence type="ECO:0000313" key="1">
    <source>
        <dbReference type="EMBL" id="QBF83139.1"/>
    </source>
</evidence>
<gene>
    <name evidence="1" type="ORF">EXU30_10865</name>
</gene>
<dbReference type="EMBL" id="CP036200">
    <property type="protein sequence ID" value="QBF83139.1"/>
    <property type="molecule type" value="Genomic_DNA"/>
</dbReference>
<dbReference type="RefSeq" id="WP_130599963.1">
    <property type="nucleotide sequence ID" value="NZ_CP036200.1"/>
</dbReference>
<organism evidence="1 2">
    <name type="scientific">Shewanella maritima</name>
    <dbReference type="NCBI Taxonomy" id="2520507"/>
    <lineage>
        <taxon>Bacteria</taxon>
        <taxon>Pseudomonadati</taxon>
        <taxon>Pseudomonadota</taxon>
        <taxon>Gammaproteobacteria</taxon>
        <taxon>Alteromonadales</taxon>
        <taxon>Shewanellaceae</taxon>
        <taxon>Shewanella</taxon>
    </lineage>
</organism>
<keyword evidence="2" id="KW-1185">Reference proteome</keyword>
<keyword evidence="1" id="KW-0489">Methyltransferase</keyword>
<dbReference type="Proteomes" id="UP000291106">
    <property type="component" value="Chromosome"/>
</dbReference>
<proteinExistence type="predicted"/>
<name>A0A411PHR1_9GAMM</name>
<dbReference type="InterPro" id="IPR029063">
    <property type="entry name" value="SAM-dependent_MTases_sf"/>
</dbReference>
<dbReference type="KEGG" id="smai:EXU30_10865"/>
<dbReference type="Pfam" id="PF13489">
    <property type="entry name" value="Methyltransf_23"/>
    <property type="match status" value="1"/>
</dbReference>
<dbReference type="GO" id="GO:0008168">
    <property type="term" value="F:methyltransferase activity"/>
    <property type="evidence" value="ECO:0007669"/>
    <property type="project" value="UniProtKB-KW"/>
</dbReference>
<evidence type="ECO:0000313" key="2">
    <source>
        <dbReference type="Proteomes" id="UP000291106"/>
    </source>
</evidence>
<keyword evidence="1" id="KW-0808">Transferase</keyword>
<dbReference type="OrthoDB" id="9791944at2"/>
<reference evidence="1 2" key="1">
    <citation type="submission" date="2019-02" db="EMBL/GenBank/DDBJ databases">
        <title>Shewanella sp. D4-2 isolated from Dokdo Island.</title>
        <authorList>
            <person name="Baek K."/>
        </authorList>
    </citation>
    <scope>NUCLEOTIDE SEQUENCE [LARGE SCALE GENOMIC DNA]</scope>
    <source>
        <strain evidence="1 2">D4-2</strain>
    </source>
</reference>
<dbReference type="Gene3D" id="3.40.50.150">
    <property type="entry name" value="Vaccinia Virus protein VP39"/>
    <property type="match status" value="1"/>
</dbReference>
<accession>A0A411PHR1</accession>
<dbReference type="GO" id="GO:0032259">
    <property type="term" value="P:methylation"/>
    <property type="evidence" value="ECO:0007669"/>
    <property type="project" value="UniProtKB-KW"/>
</dbReference>
<protein>
    <submittedName>
        <fullName evidence="1">Class I SAM-dependent methyltransferase</fullName>
    </submittedName>
</protein>
<dbReference type="SUPFAM" id="SSF53335">
    <property type="entry name" value="S-adenosyl-L-methionine-dependent methyltransferases"/>
    <property type="match status" value="1"/>
</dbReference>
<sequence>MSLCPLCSHQADFFIQDKKRAFYLCLHCGLVFAAPSSHLLPNVERQRYGRANKAAKQKQLSQFVFPLLAQITQQQPQTHLTGLNFGRVLDENSIDEINAAGHTLNQYDPFFAANPEVLKQDYDFVCCYRVFEHFRSPQKEWRLLSQLVRPGGWLAISTPLLSNLNQFAKWHYKTNPTHVSFYQQATFEYMAAVSGFDLLFASKDFILMQKPSESDIKRNPI</sequence>